<dbReference type="Gene3D" id="6.10.250.330">
    <property type="match status" value="1"/>
</dbReference>
<evidence type="ECO:0000313" key="3">
    <source>
        <dbReference type="Proteomes" id="UP000234498"/>
    </source>
</evidence>
<comment type="similarity">
    <text evidence="1">Belongs to the phD/YefM antitoxin family.</text>
</comment>
<accession>A0A2H1KIR3</accession>
<dbReference type="AlphaFoldDB" id="A0A2H1KIR3"/>
<dbReference type="OrthoDB" id="9802003at2"/>
<sequence length="77" mass="8255">MSISASETRKTLCPLIGRVNESHDAGDVVSRKSNAVIMPAEEYAASQETAYLFRSPANACRMLDVYGCGSDPADEEA</sequence>
<gene>
    <name evidence="2" type="ORF">BLIN101_03394</name>
</gene>
<evidence type="ECO:0000256" key="1">
    <source>
        <dbReference type="ARBA" id="ARBA00009981"/>
    </source>
</evidence>
<evidence type="ECO:0000313" key="2">
    <source>
        <dbReference type="EMBL" id="SMX99670.1"/>
    </source>
</evidence>
<dbReference type="SUPFAM" id="SSF143120">
    <property type="entry name" value="YefM-like"/>
    <property type="match status" value="1"/>
</dbReference>
<dbReference type="EMBL" id="FXZA01000041">
    <property type="protein sequence ID" value="SMX99670.1"/>
    <property type="molecule type" value="Genomic_DNA"/>
</dbReference>
<dbReference type="RefSeq" id="WP_101596846.1">
    <property type="nucleotide sequence ID" value="NZ_FXZA01000041.1"/>
</dbReference>
<dbReference type="Proteomes" id="UP000234498">
    <property type="component" value="Unassembled WGS sequence"/>
</dbReference>
<protein>
    <submittedName>
        <fullName evidence="2">Antitoxin YefM</fullName>
    </submittedName>
</protein>
<name>A0A2H1KIR3_BRELN</name>
<organism evidence="2 3">
    <name type="scientific">Brevibacterium linens</name>
    <dbReference type="NCBI Taxonomy" id="1703"/>
    <lineage>
        <taxon>Bacteria</taxon>
        <taxon>Bacillati</taxon>
        <taxon>Actinomycetota</taxon>
        <taxon>Actinomycetes</taxon>
        <taxon>Micrococcales</taxon>
        <taxon>Brevibacteriaceae</taxon>
        <taxon>Brevibacterium</taxon>
    </lineage>
</organism>
<dbReference type="InterPro" id="IPR036165">
    <property type="entry name" value="YefM-like_sf"/>
</dbReference>
<dbReference type="Gene3D" id="3.40.1620.10">
    <property type="entry name" value="YefM-like domain"/>
    <property type="match status" value="1"/>
</dbReference>
<reference evidence="3" key="1">
    <citation type="submission" date="2017-03" db="EMBL/GenBank/DDBJ databases">
        <authorList>
            <person name="Monnet C."/>
        </authorList>
    </citation>
    <scope>NUCLEOTIDE SEQUENCE [LARGE SCALE GENOMIC DNA]</scope>
    <source>
        <strain evidence="3">Mu101</strain>
    </source>
</reference>
<proteinExistence type="inferred from homology"/>